<feature type="binding site" evidence="2">
    <location>
        <position position="74"/>
    </location>
    <ligand>
        <name>Fe cation</name>
        <dbReference type="ChEBI" id="CHEBI:24875"/>
    </ligand>
</feature>
<dbReference type="PANTHER" id="PTHR13903">
    <property type="entry name" value="PIRIN-RELATED"/>
    <property type="match status" value="1"/>
</dbReference>
<comment type="caution">
    <text evidence="6">The sequence shown here is derived from an EMBL/GenBank/DDBJ whole genome shotgun (WGS) entry which is preliminary data.</text>
</comment>
<keyword evidence="2" id="KW-0479">Metal-binding</keyword>
<sequence>MSEPAVIGAFELGLQWPTFDPFLFCVHHDDRYPAGNEQLGPQASLAGRKIGMDFEGKDGWRMYHGDVVPGFPQHPHRGFETVTLARRGYIDHSDSLGAKARFGHGDCQWMTAGRGIVHAEMFPLLDREAPNPTELFQIWLNLPSTDKLVDPHFTMLWDQLIPKPSFTDAHGRVTHVAVVAGQIGEHRGPPPPPNSWAARADAEVGIWTLRMQPGASWRLPAASPGLNRTLYFFAGSSIRIDGANLDQHAGIRVRSDVELSLDNGTTEAELLVLQGRPIDEPVAQHGPFVMNTRAEIQQAMDDFRKDGYGGWPWPRADPVHGREQGRFAIHADGREEAAE</sequence>
<evidence type="ECO:0000256" key="3">
    <source>
        <dbReference type="RuleBase" id="RU003457"/>
    </source>
</evidence>
<dbReference type="RefSeq" id="WP_052547691.1">
    <property type="nucleotide sequence ID" value="NZ_JMCC02000017.1"/>
</dbReference>
<comment type="cofactor">
    <cofactor evidence="2">
        <name>Fe cation</name>
        <dbReference type="ChEBI" id="CHEBI:24875"/>
    </cofactor>
    <text evidence="2">Binds 1 Fe cation per subunit.</text>
</comment>
<evidence type="ECO:0000313" key="7">
    <source>
        <dbReference type="Proteomes" id="UP000031599"/>
    </source>
</evidence>
<feature type="binding site" evidence="2">
    <location>
        <position position="120"/>
    </location>
    <ligand>
        <name>Fe cation</name>
        <dbReference type="ChEBI" id="CHEBI:24875"/>
    </ligand>
</feature>
<dbReference type="Pfam" id="PF05726">
    <property type="entry name" value="Pirin_C"/>
    <property type="match status" value="1"/>
</dbReference>
<dbReference type="AlphaFoldDB" id="A0A0C2DE52"/>
<reference evidence="6 7" key="1">
    <citation type="submission" date="2014-12" db="EMBL/GenBank/DDBJ databases">
        <title>Genome assembly of Enhygromyxa salina DSM 15201.</title>
        <authorList>
            <person name="Sharma G."/>
            <person name="Subramanian S."/>
        </authorList>
    </citation>
    <scope>NUCLEOTIDE SEQUENCE [LARGE SCALE GENOMIC DNA]</scope>
    <source>
        <strain evidence="6 7">DSM 15201</strain>
    </source>
</reference>
<dbReference type="InterPro" id="IPR011051">
    <property type="entry name" value="RmlC_Cupin_sf"/>
</dbReference>
<accession>A0A0C2DE52</accession>
<proteinExistence type="inferred from homology"/>
<evidence type="ECO:0000259" key="4">
    <source>
        <dbReference type="Pfam" id="PF02678"/>
    </source>
</evidence>
<dbReference type="Proteomes" id="UP000031599">
    <property type="component" value="Unassembled WGS sequence"/>
</dbReference>
<dbReference type="Gene3D" id="2.60.120.10">
    <property type="entry name" value="Jelly Rolls"/>
    <property type="match status" value="2"/>
</dbReference>
<dbReference type="InterPro" id="IPR003829">
    <property type="entry name" value="Pirin_N_dom"/>
</dbReference>
<evidence type="ECO:0000313" key="6">
    <source>
        <dbReference type="EMBL" id="KIG17937.1"/>
    </source>
</evidence>
<feature type="domain" description="Pirin N-terminal" evidence="4">
    <location>
        <begin position="64"/>
        <end position="140"/>
    </location>
</feature>
<comment type="similarity">
    <text evidence="1 3">Belongs to the pirin family.</text>
</comment>
<protein>
    <submittedName>
        <fullName evidence="6">Pirin</fullName>
    </submittedName>
</protein>
<dbReference type="Pfam" id="PF02678">
    <property type="entry name" value="Pirin"/>
    <property type="match status" value="1"/>
</dbReference>
<name>A0A0C2DE52_9BACT</name>
<evidence type="ECO:0000256" key="1">
    <source>
        <dbReference type="ARBA" id="ARBA00008416"/>
    </source>
</evidence>
<keyword evidence="2" id="KW-0408">Iron</keyword>
<dbReference type="GO" id="GO:0046872">
    <property type="term" value="F:metal ion binding"/>
    <property type="evidence" value="ECO:0007669"/>
    <property type="project" value="UniProtKB-KW"/>
</dbReference>
<feature type="binding site" evidence="2">
    <location>
        <position position="118"/>
    </location>
    <ligand>
        <name>Fe cation</name>
        <dbReference type="ChEBI" id="CHEBI:24875"/>
    </ligand>
</feature>
<evidence type="ECO:0000259" key="5">
    <source>
        <dbReference type="Pfam" id="PF05726"/>
    </source>
</evidence>
<dbReference type="EMBL" id="JMCC02000017">
    <property type="protein sequence ID" value="KIG17937.1"/>
    <property type="molecule type" value="Genomic_DNA"/>
</dbReference>
<gene>
    <name evidence="6" type="ORF">DB30_02365</name>
</gene>
<feature type="domain" description="Pirin C-terminal" evidence="5">
    <location>
        <begin position="207"/>
        <end position="306"/>
    </location>
</feature>
<evidence type="ECO:0000256" key="2">
    <source>
        <dbReference type="PIRSR" id="PIRSR006232-1"/>
    </source>
</evidence>
<dbReference type="PANTHER" id="PTHR13903:SF8">
    <property type="entry name" value="PIRIN"/>
    <property type="match status" value="1"/>
</dbReference>
<dbReference type="InterPro" id="IPR012093">
    <property type="entry name" value="Pirin"/>
</dbReference>
<dbReference type="InterPro" id="IPR008778">
    <property type="entry name" value="Pirin_C_dom"/>
</dbReference>
<dbReference type="InterPro" id="IPR014710">
    <property type="entry name" value="RmlC-like_jellyroll"/>
</dbReference>
<feature type="binding site" evidence="2">
    <location>
        <position position="76"/>
    </location>
    <ligand>
        <name>Fe cation</name>
        <dbReference type="ChEBI" id="CHEBI:24875"/>
    </ligand>
</feature>
<dbReference type="SUPFAM" id="SSF51182">
    <property type="entry name" value="RmlC-like cupins"/>
    <property type="match status" value="1"/>
</dbReference>
<organism evidence="6 7">
    <name type="scientific">Enhygromyxa salina</name>
    <dbReference type="NCBI Taxonomy" id="215803"/>
    <lineage>
        <taxon>Bacteria</taxon>
        <taxon>Pseudomonadati</taxon>
        <taxon>Myxococcota</taxon>
        <taxon>Polyangia</taxon>
        <taxon>Nannocystales</taxon>
        <taxon>Nannocystaceae</taxon>
        <taxon>Enhygromyxa</taxon>
    </lineage>
</organism>